<evidence type="ECO:0008006" key="5">
    <source>
        <dbReference type="Google" id="ProtNLM"/>
    </source>
</evidence>
<evidence type="ECO:0000313" key="4">
    <source>
        <dbReference type="Proteomes" id="UP000035929"/>
    </source>
</evidence>
<protein>
    <recommendedName>
        <fullName evidence="5">DotA/TraY family protein</fullName>
    </recommendedName>
</protein>
<name>A0A0J6S5M0_9HYPH</name>
<organism evidence="3 4">
    <name type="scientific">Methylobacterium aquaticum</name>
    <dbReference type="NCBI Taxonomy" id="270351"/>
    <lineage>
        <taxon>Bacteria</taxon>
        <taxon>Pseudomonadati</taxon>
        <taxon>Pseudomonadota</taxon>
        <taxon>Alphaproteobacteria</taxon>
        <taxon>Hyphomicrobiales</taxon>
        <taxon>Methylobacteriaceae</taxon>
        <taxon>Methylobacterium</taxon>
    </lineage>
</organism>
<dbReference type="PATRIC" id="fig|270351.6.peg.3264"/>
<comment type="caution">
    <text evidence="3">The sequence shown here is derived from an EMBL/GenBank/DDBJ whole genome shotgun (WGS) entry which is preliminary data.</text>
</comment>
<gene>
    <name evidence="3" type="ORF">VP06_25885</name>
</gene>
<accession>A0A0J6S5M0</accession>
<feature type="chain" id="PRO_5005281218" description="DotA/TraY family protein" evidence="2">
    <location>
        <begin position="24"/>
        <end position="757"/>
    </location>
</feature>
<evidence type="ECO:0000256" key="2">
    <source>
        <dbReference type="SAM" id="SignalP"/>
    </source>
</evidence>
<keyword evidence="1" id="KW-0472">Membrane</keyword>
<keyword evidence="1" id="KW-0812">Transmembrane</keyword>
<keyword evidence="1" id="KW-1133">Transmembrane helix</keyword>
<feature type="transmembrane region" description="Helical" evidence="1">
    <location>
        <begin position="71"/>
        <end position="90"/>
    </location>
</feature>
<dbReference type="OrthoDB" id="7967616at2"/>
<feature type="transmembrane region" description="Helical" evidence="1">
    <location>
        <begin position="607"/>
        <end position="633"/>
    </location>
</feature>
<dbReference type="NCBIfam" id="TIGR04346">
    <property type="entry name" value="DotA_TraY"/>
    <property type="match status" value="1"/>
</dbReference>
<dbReference type="Proteomes" id="UP000035929">
    <property type="component" value="Unassembled WGS sequence"/>
</dbReference>
<dbReference type="AlphaFoldDB" id="A0A0J6S5M0"/>
<dbReference type="EMBL" id="LABX01000219">
    <property type="protein sequence ID" value="KMO28974.1"/>
    <property type="molecule type" value="Genomic_DNA"/>
</dbReference>
<keyword evidence="2" id="KW-0732">Signal</keyword>
<feature type="transmembrane region" description="Helical" evidence="1">
    <location>
        <begin position="653"/>
        <end position="676"/>
    </location>
</feature>
<sequence length="757" mass="79861">MLRRIIAAGGSLGTLAATGAAQAQTTGKEIFTPVQNDLALINLRKLLGCVVDGVWTAATCSDDRPLTVALGYFNVGCLIVSTILACYLLYSLVADTANDGQAFGRGSSAKYTILRVMTGAILSLPIKSGLSLVQILVVQIAVWGSGFGDTLWTRVAGTQLTGMYGTLAQPTQALGDFALRGKLAKVLEARLYGHVCAQSLMLYAANVAGRKNAAVIKEDTAIDKGLFGSWSTQTTTYFFVDEKGYFRKSNNLCGSVVYEHQKINVNLADTKDATTTSLLIALAEQQSQRAFQAAIGRLDAAASGIATTIMSGVRDEEAIQGRIKDAIDAAYTSVSQSLSQGDNAQLNQALRTYLDNSTENGWLSAAMWQRSMSLVQAKLLASSAGPSASVTAVPPAAIHTYMPSLGHSAYWPLAQEAQRNVTYVGTFSGFIAAQGTGSVARITSDDPAAQSDPPRMFARALSAIYSGVLGVISRPESTTWRDPILEVQEIGQSIANFGLLATGSAVGSDFIGWGLGFVKNPAAQVGQQLAEKASGFLYFLATILFAAAFMLVGLVPFVVIVHFLMGTFNWFLVVAEAMIAVPIWLLTKFMPARSDSFVGNSGQGYMFFLGILLRPPLIVVGLLASLLLMRVGIDITNVFFRGALAMLSPDGTIAYAMVGTAGLFVYAVVLFSIVMLSAGQISALPETVLSWIGAQIERRAGSTAAVAAAGIVMPNSPNRIPGSNANRAAGALPAGTRALSRKAGRTMLSKIRGEQQG</sequence>
<proteinExistence type="predicted"/>
<feature type="signal peptide" evidence="2">
    <location>
        <begin position="1"/>
        <end position="23"/>
    </location>
</feature>
<reference evidence="3 4" key="1">
    <citation type="submission" date="2015-03" db="EMBL/GenBank/DDBJ databases">
        <title>Genome sequencing of Methylobacterium aquaticum DSM16371 type strain.</title>
        <authorList>
            <person name="Chaudhry V."/>
            <person name="Patil P.B."/>
        </authorList>
    </citation>
    <scope>NUCLEOTIDE SEQUENCE [LARGE SCALE GENOMIC DNA]</scope>
    <source>
        <strain evidence="3 4">DSM 16371</strain>
    </source>
</reference>
<feature type="transmembrane region" description="Helical" evidence="1">
    <location>
        <begin position="567"/>
        <end position="586"/>
    </location>
</feature>
<evidence type="ECO:0000313" key="3">
    <source>
        <dbReference type="EMBL" id="KMO28974.1"/>
    </source>
</evidence>
<feature type="transmembrane region" description="Helical" evidence="1">
    <location>
        <begin position="536"/>
        <end position="561"/>
    </location>
</feature>
<dbReference type="RefSeq" id="WP_048466670.1">
    <property type="nucleotide sequence ID" value="NZ_LABX01000219.1"/>
</dbReference>
<evidence type="ECO:0000256" key="1">
    <source>
        <dbReference type="SAM" id="Phobius"/>
    </source>
</evidence>
<dbReference type="InterPro" id="IPR027628">
    <property type="entry name" value="DotA_TraY"/>
</dbReference>